<evidence type="ECO:0000313" key="4">
    <source>
        <dbReference type="RefSeq" id="XP_033538879.1"/>
    </source>
</evidence>
<dbReference type="SMART" id="SM00320">
    <property type="entry name" value="WD40"/>
    <property type="match status" value="8"/>
</dbReference>
<evidence type="ECO:0000313" key="2">
    <source>
        <dbReference type="EMBL" id="KAF1817248.1"/>
    </source>
</evidence>
<evidence type="ECO:0000313" key="3">
    <source>
        <dbReference type="Proteomes" id="UP000504638"/>
    </source>
</evidence>
<sequence>MDIHRCRFVDFPPSAINCLAFSHTDSLPSDSYNPAVRLAVGRANGDIEIWNPNRGSWVQETVFRGGKDRSIEGLAWVATDDDEEEDTTVSQQEWRQRPRRMRLFSFGYSSSVTEWDLAAGLPLRESTGNHSDVWCMAVQPAWKPTFDKDGKLIAREGEFKGQNIAIGCADGRIALLSTDNDDLQFSRFIWQNTKSKGRALGMAFKDRNILVVGFADSRIRIFDTRTGHILQTIAVGIGAQPGPKEVLVWAVKCLPNGDIVTGDSTGCLYVWDGKRYSQLQKIQAHDADILDIVSSADGSALYSVGIDRKHCLYELEEIPGGHGLKRFVKKGHNRYHDNDVKSIAAYESKGISIAVSGGLDSKLVAIPLRERLRQEHLTLPGLPHSQALVSSPQKRLLCSWWDQEVNIWRLKPSGGVVDSTEPPHELLSRIALKGEENISSVDISYDGSLLAVSSAAEVRIFQLRLLKKPDPEEDYLEIDVLRIRKLDIPIGLRNTGVRLVKFSPDGKWLAVVRADSSVIAAHFILEGLSDEDREAGRVSKIKCHSKVFKLRRASRSKSKGNEENASASHITWGAYLDSIARVCFSPDSQMLAASDLNGRVDSWALSEATPGTLAHTNGVAKKRTSSSSSESESESSSGEESTSEDEAIPGPNGQSLTNGTATIQKWKSNPSTPSLPQLPSPAILISFRPFPTPSTQNDASPHSQPYHLMLLTSTHQFYEFDLLTGHLTAWSRRNPPTHLPDDFTRIKHRAIGSQWHVFHAGASVTQRLWLWGHSWVGMLDMGRDFPAGGKAVEATPRKKRKGSHVADRADDAPPTPGSAHKRRKSHATGAGDAIRPDKLMGLQQTMTVTVGGTGNTREVDLSGGKKPYAHDDGDGDENDEAIDIRGLQLGAKARAGADGEDARMDAVAKSGVASSGKGADEGRKGKGGQEVTRWFTFKYRPIVGIARLEGGHAVEDDQQLVNGDGEGALARMAGDDERVLEVAVVERPEWEVEMPGRMEGPYGK</sequence>
<dbReference type="PANTHER" id="PTHR44163">
    <property type="entry name" value="U3 SMALL NUCLEOLAR RNA-ASSOCIATED PROTEIN 4 HOMOLOG"/>
    <property type="match status" value="1"/>
</dbReference>
<dbReference type="InterPro" id="IPR001680">
    <property type="entry name" value="WD40_rpt"/>
</dbReference>
<evidence type="ECO:0000256" key="1">
    <source>
        <dbReference type="SAM" id="MobiDB-lite"/>
    </source>
</evidence>
<dbReference type="GeneID" id="54414319"/>
<dbReference type="GO" id="GO:0034455">
    <property type="term" value="C:t-UTP complex"/>
    <property type="evidence" value="ECO:0007669"/>
    <property type="project" value="TreeGrafter"/>
</dbReference>
<proteinExistence type="predicted"/>
<dbReference type="PANTHER" id="PTHR44163:SF1">
    <property type="entry name" value="U3 SMALL NUCLEOLAR RNA-ASSOCIATED PROTEIN 4 HOMOLOG"/>
    <property type="match status" value="1"/>
</dbReference>
<keyword evidence="3" id="KW-1185">Reference proteome</keyword>
<dbReference type="GO" id="GO:0003723">
    <property type="term" value="F:RNA binding"/>
    <property type="evidence" value="ECO:0007669"/>
    <property type="project" value="TreeGrafter"/>
</dbReference>
<dbReference type="OrthoDB" id="8883818at2759"/>
<feature type="compositionally biased region" description="Low complexity" evidence="1">
    <location>
        <begin position="625"/>
        <end position="640"/>
    </location>
</feature>
<gene>
    <name evidence="2 4" type="ORF">P152DRAFT_12876</name>
</gene>
<reference evidence="2 4" key="1">
    <citation type="submission" date="2020-01" db="EMBL/GenBank/DDBJ databases">
        <authorList>
            <consortium name="DOE Joint Genome Institute"/>
            <person name="Haridas S."/>
            <person name="Albert R."/>
            <person name="Binder M."/>
            <person name="Bloem J."/>
            <person name="Labutti K."/>
            <person name="Salamov A."/>
            <person name="Andreopoulos B."/>
            <person name="Baker S.E."/>
            <person name="Barry K."/>
            <person name="Bills G."/>
            <person name="Bluhm B.H."/>
            <person name="Cannon C."/>
            <person name="Castanera R."/>
            <person name="Culley D.E."/>
            <person name="Daum C."/>
            <person name="Ezra D."/>
            <person name="Gonzalez J.B."/>
            <person name="Henrissat B."/>
            <person name="Kuo A."/>
            <person name="Liang C."/>
            <person name="Lipzen A."/>
            <person name="Lutzoni F."/>
            <person name="Magnuson J."/>
            <person name="Mondo S."/>
            <person name="Nolan M."/>
            <person name="Ohm R."/>
            <person name="Pangilinan J."/>
            <person name="Park H.-J."/>
            <person name="Ramirez L."/>
            <person name="Alfaro M."/>
            <person name="Sun H."/>
            <person name="Tritt A."/>
            <person name="Yoshinaga Y."/>
            <person name="Zwiers L.-H."/>
            <person name="Turgeon B.G."/>
            <person name="Goodwin S.B."/>
            <person name="Spatafora J.W."/>
            <person name="Crous P.W."/>
            <person name="Grigoriev I.V."/>
        </authorList>
    </citation>
    <scope>NUCLEOTIDE SEQUENCE</scope>
    <source>
        <strain evidence="2 4">CBS 781.70</strain>
    </source>
</reference>
<feature type="region of interest" description="Disordered" evidence="1">
    <location>
        <begin position="614"/>
        <end position="659"/>
    </location>
</feature>
<dbReference type="GO" id="GO:0032040">
    <property type="term" value="C:small-subunit processome"/>
    <property type="evidence" value="ECO:0007669"/>
    <property type="project" value="TreeGrafter"/>
</dbReference>
<reference evidence="4" key="2">
    <citation type="submission" date="2020-04" db="EMBL/GenBank/DDBJ databases">
        <authorList>
            <consortium name="NCBI Genome Project"/>
        </authorList>
    </citation>
    <scope>NUCLEOTIDE SEQUENCE</scope>
    <source>
        <strain evidence="4">CBS 781.70</strain>
    </source>
</reference>
<organism evidence="2">
    <name type="scientific">Eremomyces bilateralis CBS 781.70</name>
    <dbReference type="NCBI Taxonomy" id="1392243"/>
    <lineage>
        <taxon>Eukaryota</taxon>
        <taxon>Fungi</taxon>
        <taxon>Dikarya</taxon>
        <taxon>Ascomycota</taxon>
        <taxon>Pezizomycotina</taxon>
        <taxon>Dothideomycetes</taxon>
        <taxon>Dothideomycetes incertae sedis</taxon>
        <taxon>Eremomycetales</taxon>
        <taxon>Eremomycetaceae</taxon>
        <taxon>Eremomyces</taxon>
    </lineage>
</organism>
<dbReference type="GO" id="GO:0000462">
    <property type="term" value="P:maturation of SSU-rRNA from tricistronic rRNA transcript (SSU-rRNA, 5.8S rRNA, LSU-rRNA)"/>
    <property type="evidence" value="ECO:0007669"/>
    <property type="project" value="InterPro"/>
</dbReference>
<feature type="region of interest" description="Disordered" evidence="1">
    <location>
        <begin position="849"/>
        <end position="880"/>
    </location>
</feature>
<accession>A0A6G1GGQ2</accession>
<dbReference type="InterPro" id="IPR015943">
    <property type="entry name" value="WD40/YVTN_repeat-like_dom_sf"/>
</dbReference>
<dbReference type="RefSeq" id="XP_033538879.1">
    <property type="nucleotide sequence ID" value="XM_033673749.1"/>
</dbReference>
<dbReference type="EMBL" id="ML975149">
    <property type="protein sequence ID" value="KAF1817248.1"/>
    <property type="molecule type" value="Genomic_DNA"/>
</dbReference>
<protein>
    <submittedName>
        <fullName evidence="2 4">WD40 repeat-like protein</fullName>
    </submittedName>
</protein>
<dbReference type="AlphaFoldDB" id="A0A6G1GGQ2"/>
<dbReference type="GO" id="GO:0030686">
    <property type="term" value="C:90S preribosome"/>
    <property type="evidence" value="ECO:0007669"/>
    <property type="project" value="InterPro"/>
</dbReference>
<dbReference type="Proteomes" id="UP000504638">
    <property type="component" value="Unplaced"/>
</dbReference>
<dbReference type="Gene3D" id="2.130.10.10">
    <property type="entry name" value="YVTN repeat-like/Quinoprotein amine dehydrogenase"/>
    <property type="match status" value="2"/>
</dbReference>
<name>A0A6G1GGQ2_9PEZI</name>
<reference evidence="4" key="3">
    <citation type="submission" date="2025-04" db="UniProtKB">
        <authorList>
            <consortium name="RefSeq"/>
        </authorList>
    </citation>
    <scope>IDENTIFICATION</scope>
    <source>
        <strain evidence="4">CBS 781.70</strain>
    </source>
</reference>
<dbReference type="InterPro" id="IPR046351">
    <property type="entry name" value="UTP4"/>
</dbReference>
<dbReference type="SUPFAM" id="SSF50978">
    <property type="entry name" value="WD40 repeat-like"/>
    <property type="match status" value="2"/>
</dbReference>
<dbReference type="InterPro" id="IPR036322">
    <property type="entry name" value="WD40_repeat_dom_sf"/>
</dbReference>
<feature type="region of interest" description="Disordered" evidence="1">
    <location>
        <begin position="790"/>
        <end position="836"/>
    </location>
</feature>